<dbReference type="RefSeq" id="WP_249056042.1">
    <property type="nucleotide sequence ID" value="NZ_JALZWP010000002.1"/>
</dbReference>
<proteinExistence type="inferred from homology"/>
<keyword evidence="3" id="KW-1185">Reference proteome</keyword>
<dbReference type="PANTHER" id="PTHR42755">
    <property type="entry name" value="3-DEOXY-MANNO-OCTULOSONATE CYTIDYLYLTRANSFERASE"/>
    <property type="match status" value="1"/>
</dbReference>
<dbReference type="EMBL" id="JALZWP010000002">
    <property type="protein sequence ID" value="MCL1627572.1"/>
    <property type="molecule type" value="Genomic_DNA"/>
</dbReference>
<comment type="catalytic activity">
    <reaction evidence="1">
        <text>lipid IVA (E. coli) + CMP-3-deoxy-beta-D-manno-octulosonate = alpha-Kdo-(2-&gt;6)-lipid IVA (E. coli) + CMP + H(+)</text>
        <dbReference type="Rhea" id="RHEA:28066"/>
        <dbReference type="ChEBI" id="CHEBI:15378"/>
        <dbReference type="ChEBI" id="CHEBI:58603"/>
        <dbReference type="ChEBI" id="CHEBI:60364"/>
        <dbReference type="ChEBI" id="CHEBI:60377"/>
        <dbReference type="ChEBI" id="CHEBI:85987"/>
        <dbReference type="EC" id="2.4.99.12"/>
    </reaction>
</comment>
<comment type="similarity">
    <text evidence="1">Belongs to the glycosyltransferase group 1 family.</text>
</comment>
<keyword evidence="1" id="KW-1003">Cell membrane</keyword>
<evidence type="ECO:0000313" key="2">
    <source>
        <dbReference type="EMBL" id="MCL1627572.1"/>
    </source>
</evidence>
<dbReference type="Gene3D" id="3.40.50.2000">
    <property type="entry name" value="Glycogen Phosphorylase B"/>
    <property type="match status" value="1"/>
</dbReference>
<comment type="pathway">
    <text evidence="1">Bacterial outer membrane biogenesis; LPS core biosynthesis.</text>
</comment>
<name>A0ABT0LY80_9RHOB</name>
<accession>A0ABT0LY80</accession>
<keyword evidence="1" id="KW-0808">Transferase</keyword>
<reference evidence="2 3" key="1">
    <citation type="submission" date="2022-05" db="EMBL/GenBank/DDBJ databases">
        <title>Seasonal and diel survey of microbial diversity of the Tyrrhenian coast.</title>
        <authorList>
            <person name="Gattoni G."/>
            <person name="Corral P."/>
        </authorList>
    </citation>
    <scope>NUCLEOTIDE SEQUENCE [LARGE SCALE GENOMIC DNA]</scope>
    <source>
        <strain evidence="2 3">V10</strain>
    </source>
</reference>
<dbReference type="Proteomes" id="UP001202550">
    <property type="component" value="Unassembled WGS sequence"/>
</dbReference>
<organism evidence="2 3">
    <name type="scientific">Roseinatronobacter domitianus</name>
    <dbReference type="NCBI Taxonomy" id="2940293"/>
    <lineage>
        <taxon>Bacteria</taxon>
        <taxon>Pseudomonadati</taxon>
        <taxon>Pseudomonadota</taxon>
        <taxon>Alphaproteobacteria</taxon>
        <taxon>Rhodobacterales</taxon>
        <taxon>Paracoccaceae</taxon>
        <taxon>Roseinatronobacter</taxon>
    </lineage>
</organism>
<keyword evidence="1" id="KW-0472">Membrane</keyword>
<evidence type="ECO:0000256" key="1">
    <source>
        <dbReference type="RuleBase" id="RU365103"/>
    </source>
</evidence>
<comment type="caution">
    <text evidence="2">The sequence shown here is derived from an EMBL/GenBank/DDBJ whole genome shotgun (WGS) entry which is preliminary data.</text>
</comment>
<dbReference type="EC" id="2.4.99.12" evidence="1"/>
<keyword evidence="1" id="KW-0448">Lipopolysaccharide biosynthesis</keyword>
<evidence type="ECO:0000313" key="3">
    <source>
        <dbReference type="Proteomes" id="UP001202550"/>
    </source>
</evidence>
<protein>
    <recommendedName>
        <fullName evidence="1">3-deoxy-D-manno-octulosonic acid transferase</fullName>
        <shortName evidence="1">Kdo transferase</shortName>
        <ecNumber evidence="1">2.4.99.12</ecNumber>
    </recommendedName>
    <alternativeName>
        <fullName evidence="1">Lipid IV(A) 3-deoxy-D-manno-octulosonic acid transferase</fullName>
    </alternativeName>
</protein>
<dbReference type="PANTHER" id="PTHR42755:SF1">
    <property type="entry name" value="3-DEOXY-D-MANNO-OCTULOSONIC ACID TRANSFERASE, MITOCHONDRIAL-RELATED"/>
    <property type="match status" value="1"/>
</dbReference>
<dbReference type="InterPro" id="IPR039901">
    <property type="entry name" value="Kdotransferase"/>
</dbReference>
<gene>
    <name evidence="2" type="ORF">M3N55_02405</name>
</gene>
<sequence>MTGKDEQASYFPGLSVIAGLGDPLLWFHCDTPRRLEKLAALSEAVLQADESAGVVLSFPQDCTAPPEIPRRLCIACDDDGARLARLLGQGARVSTALLATRSLDSALVATLTRQRTRILVAEMPAPQTTGLWSFIPGHARRVFARVSHVYLAKEDWLAQWQGAGVPADRLSVIGTLSQAPLALKCNETEREALADALRQRTVWLAAGVPPEEEERVIAVQQEALRETHRLALILHPADPMRGPALYDRFAHQFNMALRSRDDPLLPETQVYIADTEGERGLWYRLAVACYMGGSFSTGSTYSPLEPAGLGCAIVHGPESGRFDAAFDMLAERQASRRVTRPDALGAMMRSVLRPERAAELAHGGWQVVSEGSEATEILVTALLATHRE</sequence>
<comment type="subcellular location">
    <subcellularLocation>
        <location evidence="1">Cell membrane</location>
    </subcellularLocation>
</comment>
<comment type="function">
    <text evidence="1">Involved in lipopolysaccharide (LPS) biosynthesis. Catalyzes the transfer of 3-deoxy-D-manno-octulosonate (Kdo) residue(s) from CMP-Kdo to lipid IV(A), the tetraacyldisaccharide-1,4'-bisphosphate precursor of lipid A.</text>
</comment>